<dbReference type="Pfam" id="PF25089">
    <property type="entry name" value="DUF7804"/>
    <property type="match status" value="1"/>
</dbReference>
<sequence length="287" mass="32604">MTSWKPVRWSCSYAGPDKACHPSRKNRGLTWFETIYCSRRFRILKSNLCRRKSFLDPSSPFMEQISPISVSSKASPCHHIVDLDSTCQLHRTSTHHIHPFPGEKESMKEEDEEEEEISSQKLDQWVRDSAVEIVNNLNEAPFLVHIYCNGKSTNRDGSTPNTRIKMVKEKAIADDWSMIEGRWKGGSGTPNGVILVEELDTSLDEAAKTRDEMVKVFGLNNQSCSSTTKLWGILIQGKGKGRTACYLLKTSQVQCVAGLCTHFCLLRVERFMEPADIQLKKFWLQMG</sequence>
<proteinExistence type="predicted"/>
<dbReference type="PANTHER" id="PTHR35127:SF1">
    <property type="entry name" value="GENOME ASSEMBLY, CHROMOSOME: A10"/>
    <property type="match status" value="1"/>
</dbReference>
<feature type="compositionally biased region" description="Acidic residues" evidence="1">
    <location>
        <begin position="108"/>
        <end position="117"/>
    </location>
</feature>
<comment type="caution">
    <text evidence="3">The sequence shown here is derived from an EMBL/GenBank/DDBJ whole genome shotgun (WGS) entry which is preliminary data.</text>
</comment>
<dbReference type="InterPro" id="IPR056706">
    <property type="entry name" value="DUF7804"/>
</dbReference>
<keyword evidence="4" id="KW-1185">Reference proteome</keyword>
<organism evidence="3 4">
    <name type="scientific">Handroanthus impetiginosus</name>
    <dbReference type="NCBI Taxonomy" id="429701"/>
    <lineage>
        <taxon>Eukaryota</taxon>
        <taxon>Viridiplantae</taxon>
        <taxon>Streptophyta</taxon>
        <taxon>Embryophyta</taxon>
        <taxon>Tracheophyta</taxon>
        <taxon>Spermatophyta</taxon>
        <taxon>Magnoliopsida</taxon>
        <taxon>eudicotyledons</taxon>
        <taxon>Gunneridae</taxon>
        <taxon>Pentapetalae</taxon>
        <taxon>asterids</taxon>
        <taxon>lamiids</taxon>
        <taxon>Lamiales</taxon>
        <taxon>Bignoniaceae</taxon>
        <taxon>Crescentiina</taxon>
        <taxon>Tabebuia alliance</taxon>
        <taxon>Handroanthus</taxon>
    </lineage>
</organism>
<protein>
    <recommendedName>
        <fullName evidence="2">DUF7804 domain-containing protein</fullName>
    </recommendedName>
</protein>
<evidence type="ECO:0000256" key="1">
    <source>
        <dbReference type="SAM" id="MobiDB-lite"/>
    </source>
</evidence>
<accession>A0A2G9HRG6</accession>
<dbReference type="OrthoDB" id="902810at2759"/>
<feature type="region of interest" description="Disordered" evidence="1">
    <location>
        <begin position="95"/>
        <end position="120"/>
    </location>
</feature>
<reference evidence="4" key="1">
    <citation type="journal article" date="2018" name="Gigascience">
        <title>Genome assembly of the Pink Ipe (Handroanthus impetiginosus, Bignoniaceae), a highly valued, ecologically keystone Neotropical timber forest tree.</title>
        <authorList>
            <person name="Silva-Junior O.B."/>
            <person name="Grattapaglia D."/>
            <person name="Novaes E."/>
            <person name="Collevatti R.G."/>
        </authorList>
    </citation>
    <scope>NUCLEOTIDE SEQUENCE [LARGE SCALE GENOMIC DNA]</scope>
    <source>
        <strain evidence="4">cv. UFG-1</strain>
    </source>
</reference>
<evidence type="ECO:0000313" key="3">
    <source>
        <dbReference type="EMBL" id="PIN20117.1"/>
    </source>
</evidence>
<gene>
    <name evidence="3" type="ORF">CDL12_07215</name>
</gene>
<dbReference type="AlphaFoldDB" id="A0A2G9HRG6"/>
<name>A0A2G9HRG6_9LAMI</name>
<dbReference type="EMBL" id="NKXS01001173">
    <property type="protein sequence ID" value="PIN20117.1"/>
    <property type="molecule type" value="Genomic_DNA"/>
</dbReference>
<dbReference type="STRING" id="429701.A0A2G9HRG6"/>
<dbReference type="Proteomes" id="UP000231279">
    <property type="component" value="Unassembled WGS sequence"/>
</dbReference>
<dbReference type="PANTHER" id="PTHR35127">
    <property type="entry name" value="OS03G0736900 PROTEIN"/>
    <property type="match status" value="1"/>
</dbReference>
<evidence type="ECO:0000313" key="4">
    <source>
        <dbReference type="Proteomes" id="UP000231279"/>
    </source>
</evidence>
<evidence type="ECO:0000259" key="2">
    <source>
        <dbReference type="Pfam" id="PF25089"/>
    </source>
</evidence>
<feature type="domain" description="DUF7804" evidence="2">
    <location>
        <begin position="117"/>
        <end position="202"/>
    </location>
</feature>